<protein>
    <recommendedName>
        <fullName evidence="4">Integral membrane protein</fullName>
    </recommendedName>
</protein>
<keyword evidence="1" id="KW-1133">Transmembrane helix</keyword>
<evidence type="ECO:0000313" key="2">
    <source>
        <dbReference type="EMBL" id="QVI19513.1"/>
    </source>
</evidence>
<feature type="transmembrane region" description="Helical" evidence="1">
    <location>
        <begin position="30"/>
        <end position="51"/>
    </location>
</feature>
<feature type="transmembrane region" description="Helical" evidence="1">
    <location>
        <begin position="71"/>
        <end position="92"/>
    </location>
</feature>
<proteinExistence type="predicted"/>
<dbReference type="EMBL" id="CP074371">
    <property type="protein sequence ID" value="QVI19513.1"/>
    <property type="molecule type" value="Genomic_DNA"/>
</dbReference>
<keyword evidence="1" id="KW-0472">Membrane</keyword>
<dbReference type="Proteomes" id="UP000683310">
    <property type="component" value="Chromosome"/>
</dbReference>
<keyword evidence="1" id="KW-0812">Transmembrane</keyword>
<gene>
    <name evidence="2" type="ORF">KHQ06_24445</name>
</gene>
<name>A0ABX8CHV0_9NOCA</name>
<sequence>MTLPLMLSTVEVLAQQVHITPEQPPGANGLIKIVNWLSWFVMLAGIAALIYAGGKFAWERWHGGAVEAPKIVLGALVGGIIATSAGTIMTQITSVQ</sequence>
<organism evidence="2 3">
    <name type="scientific">Nocardia tengchongensis</name>
    <dbReference type="NCBI Taxonomy" id="2055889"/>
    <lineage>
        <taxon>Bacteria</taxon>
        <taxon>Bacillati</taxon>
        <taxon>Actinomycetota</taxon>
        <taxon>Actinomycetes</taxon>
        <taxon>Mycobacteriales</taxon>
        <taxon>Nocardiaceae</taxon>
        <taxon>Nocardia</taxon>
    </lineage>
</organism>
<accession>A0ABX8CHV0</accession>
<evidence type="ECO:0000256" key="1">
    <source>
        <dbReference type="SAM" id="Phobius"/>
    </source>
</evidence>
<evidence type="ECO:0000313" key="3">
    <source>
        <dbReference type="Proteomes" id="UP000683310"/>
    </source>
</evidence>
<reference evidence="2 3" key="1">
    <citation type="submission" date="2021-04" db="EMBL/GenBank/DDBJ databases">
        <title>Nocardia tengchongensis.</title>
        <authorList>
            <person name="Zhuang k."/>
            <person name="Ran Y."/>
            <person name="Li W."/>
        </authorList>
    </citation>
    <scope>NUCLEOTIDE SEQUENCE [LARGE SCALE GENOMIC DNA]</scope>
    <source>
        <strain evidence="2 3">CFH S0057</strain>
    </source>
</reference>
<keyword evidence="3" id="KW-1185">Reference proteome</keyword>
<evidence type="ECO:0008006" key="4">
    <source>
        <dbReference type="Google" id="ProtNLM"/>
    </source>
</evidence>